<organism evidence="2 3">
    <name type="scientific">Agromyces albus</name>
    <dbReference type="NCBI Taxonomy" id="205332"/>
    <lineage>
        <taxon>Bacteria</taxon>
        <taxon>Bacillati</taxon>
        <taxon>Actinomycetota</taxon>
        <taxon>Actinomycetes</taxon>
        <taxon>Micrococcales</taxon>
        <taxon>Microbacteriaceae</taxon>
        <taxon>Agromyces</taxon>
    </lineage>
</organism>
<dbReference type="OrthoDB" id="3541280at2"/>
<comment type="caution">
    <text evidence="2">The sequence shown here is derived from an EMBL/GenBank/DDBJ whole genome shotgun (WGS) entry which is preliminary data.</text>
</comment>
<evidence type="ECO:0000256" key="1">
    <source>
        <dbReference type="SAM" id="MobiDB-lite"/>
    </source>
</evidence>
<dbReference type="RefSeq" id="WP_129519074.1">
    <property type="nucleotide sequence ID" value="NZ_SDPN01000002.1"/>
</dbReference>
<evidence type="ECO:0000313" key="3">
    <source>
        <dbReference type="Proteomes" id="UP000293865"/>
    </source>
</evidence>
<name>A0A4Q2L5Q3_9MICO</name>
<dbReference type="AlphaFoldDB" id="A0A4Q2L5Q3"/>
<sequence length="69" mass="8186">MAETLLQTLKRAPGAIAWYVQDLMGDNSYQRYLEHHRSNHGEEHQPLSERAFWRQRMDDQDRNPGARCC</sequence>
<keyword evidence="3" id="KW-1185">Reference proteome</keyword>
<reference evidence="2 3" key="1">
    <citation type="submission" date="2019-01" db="EMBL/GenBank/DDBJ databases">
        <title>Agromyces.</title>
        <authorList>
            <person name="Li J."/>
        </authorList>
    </citation>
    <scope>NUCLEOTIDE SEQUENCE [LARGE SCALE GENOMIC DNA]</scope>
    <source>
        <strain evidence="2 3">DSM 15934</strain>
    </source>
</reference>
<feature type="region of interest" description="Disordered" evidence="1">
    <location>
        <begin position="36"/>
        <end position="69"/>
    </location>
</feature>
<dbReference type="InterPro" id="IPR007423">
    <property type="entry name" value="Sel_put"/>
</dbReference>
<protein>
    <submittedName>
        <fullName evidence="2">YbdD/YjiX family protein</fullName>
    </submittedName>
</protein>
<accession>A0A4Q2L5Q3</accession>
<dbReference type="EMBL" id="SDPN01000002">
    <property type="protein sequence ID" value="RXZ72887.1"/>
    <property type="molecule type" value="Genomic_DNA"/>
</dbReference>
<dbReference type="Proteomes" id="UP000293865">
    <property type="component" value="Unassembled WGS sequence"/>
</dbReference>
<evidence type="ECO:0000313" key="2">
    <source>
        <dbReference type="EMBL" id="RXZ72887.1"/>
    </source>
</evidence>
<gene>
    <name evidence="2" type="ORF">ESP51_01250</name>
</gene>
<proteinExistence type="predicted"/>
<dbReference type="Pfam" id="PF04328">
    <property type="entry name" value="Sel_put"/>
    <property type="match status" value="1"/>
</dbReference>